<evidence type="ECO:0000256" key="5">
    <source>
        <dbReference type="ARBA" id="ARBA00022679"/>
    </source>
</evidence>
<keyword evidence="11" id="KW-1133">Transmembrane helix</keyword>
<protein>
    <recommendedName>
        <fullName evidence="9">Virulence sensor protein BvgS</fullName>
        <ecNumber evidence="3">2.7.13.3</ecNumber>
    </recommendedName>
</protein>
<dbReference type="InterPro" id="IPR011006">
    <property type="entry name" value="CheY-like_superfamily"/>
</dbReference>
<evidence type="ECO:0000256" key="4">
    <source>
        <dbReference type="ARBA" id="ARBA00022553"/>
    </source>
</evidence>
<keyword evidence="4 10" id="KW-0597">Phosphoprotein</keyword>
<gene>
    <name evidence="15" type="ORF">DFR40_1982</name>
</gene>
<comment type="subcellular location">
    <subcellularLocation>
        <location evidence="2">Membrane</location>
    </subcellularLocation>
</comment>
<dbReference type="GO" id="GO:0016020">
    <property type="term" value="C:membrane"/>
    <property type="evidence" value="ECO:0007669"/>
    <property type="project" value="UniProtKB-SubCell"/>
</dbReference>
<keyword evidence="16" id="KW-1185">Reference proteome</keyword>
<name>A0A495W8D7_9RHOO</name>
<keyword evidence="6 15" id="KW-0418">Kinase</keyword>
<dbReference type="PROSITE" id="PS50885">
    <property type="entry name" value="HAMP"/>
    <property type="match status" value="1"/>
</dbReference>
<dbReference type="Pfam" id="PF00072">
    <property type="entry name" value="Response_reg"/>
    <property type="match status" value="1"/>
</dbReference>
<dbReference type="InterPro" id="IPR003660">
    <property type="entry name" value="HAMP_dom"/>
</dbReference>
<evidence type="ECO:0000259" key="14">
    <source>
        <dbReference type="PROSITE" id="PS50885"/>
    </source>
</evidence>
<dbReference type="InterPro" id="IPR005467">
    <property type="entry name" value="His_kinase_dom"/>
</dbReference>
<dbReference type="PROSITE" id="PS50109">
    <property type="entry name" value="HIS_KIN"/>
    <property type="match status" value="1"/>
</dbReference>
<dbReference type="PANTHER" id="PTHR45339">
    <property type="entry name" value="HYBRID SIGNAL TRANSDUCTION HISTIDINE KINASE J"/>
    <property type="match status" value="1"/>
</dbReference>
<dbReference type="InterPro" id="IPR003661">
    <property type="entry name" value="HisK_dim/P_dom"/>
</dbReference>
<dbReference type="Gene3D" id="1.10.287.130">
    <property type="match status" value="1"/>
</dbReference>
<keyword evidence="7" id="KW-0902">Two-component regulatory system</keyword>
<dbReference type="Pfam" id="PF02518">
    <property type="entry name" value="HATPase_c"/>
    <property type="match status" value="1"/>
</dbReference>
<feature type="domain" description="Response regulatory" evidence="13">
    <location>
        <begin position="641"/>
        <end position="757"/>
    </location>
</feature>
<keyword evidence="11" id="KW-0472">Membrane</keyword>
<evidence type="ECO:0000313" key="15">
    <source>
        <dbReference type="EMBL" id="RKT58041.1"/>
    </source>
</evidence>
<dbReference type="PANTHER" id="PTHR45339:SF1">
    <property type="entry name" value="HYBRID SIGNAL TRANSDUCTION HISTIDINE KINASE J"/>
    <property type="match status" value="1"/>
</dbReference>
<comment type="caution">
    <text evidence="15">The sequence shown here is derived from an EMBL/GenBank/DDBJ whole genome shotgun (WGS) entry which is preliminary data.</text>
</comment>
<dbReference type="PROSITE" id="PS50110">
    <property type="entry name" value="RESPONSE_REGULATORY"/>
    <property type="match status" value="1"/>
</dbReference>
<sequence>MSERRRREWRLHLYLGALLALTSVLSFAIVGSIFLLNRIPQLEDEIRTRAEGDARELGLRIELQLGALQEQLALLANAVENGGVADRLLDHAAENGRSFRALYLISPQGRVSAAGLAPSYAHLQAEVVDSDLSAAPLLREVQQKRTAVWSDKYLSPLTGLVTVGLAVPLADRRTLIAELPLSYLLDIGRHGAVDQQRAIWVIDQRGEVLADTESETRMGVNLYSSPLLAAILANQPLPRQFAIDGHNHYVGGARSAQLGWIFIARLPAGLEHPEIRMTVLIVCGGFLASLLIGSLLALYGASRLLRPLTGIIRRADRVARGEAVSDWPRGRIVEFNRLSANIGRMADTILEREQKLRELNSGLEARVVERTTALSQAKEAAEAASLAKSTFLANMSHEIRTPLNAISGMAHLIRRGGLPPEQSVRLDKLEAAGQHLLEVINMVLDLSKIEAGKLELEETPFRPGSLFENVASMIQERARAKSLALHTDFTELPERLLGDPTRLQQALLNYAGNAIKFTERGEIRLRGLLLEDSGNEALIRLEVSDTGIGVEPATQARLFKAFEQADASTTRKYGGTGLGLAITARIAEAMGGEVGVSSVPGEGSTFWLTARLKKPAADATAATPASEDIELQLRRRHAGRRVLLVEDEPVNREIALMLLDEAGLVAEAAEDGQVAVDKVAAGAYDLVLMDMQMPRMDGLEATRQIRRLPGGALLPIVAMTANAFAEDRARCLAAGMDDFLTKPIDPERFYRLLLETLTRRAQARQ</sequence>
<dbReference type="SUPFAM" id="SSF52172">
    <property type="entry name" value="CheY-like"/>
    <property type="match status" value="1"/>
</dbReference>
<evidence type="ECO:0000256" key="9">
    <source>
        <dbReference type="ARBA" id="ARBA00070152"/>
    </source>
</evidence>
<keyword evidence="5" id="KW-0808">Transferase</keyword>
<dbReference type="SMART" id="SM00387">
    <property type="entry name" value="HATPase_c"/>
    <property type="match status" value="1"/>
</dbReference>
<dbReference type="SUPFAM" id="SSF47384">
    <property type="entry name" value="Homodimeric domain of signal transducing histidine kinase"/>
    <property type="match status" value="1"/>
</dbReference>
<evidence type="ECO:0000256" key="3">
    <source>
        <dbReference type="ARBA" id="ARBA00012438"/>
    </source>
</evidence>
<feature type="modified residue" description="4-aspartylphosphate" evidence="10">
    <location>
        <position position="690"/>
    </location>
</feature>
<dbReference type="SUPFAM" id="SSF55874">
    <property type="entry name" value="ATPase domain of HSP90 chaperone/DNA topoisomerase II/histidine kinase"/>
    <property type="match status" value="1"/>
</dbReference>
<dbReference type="FunFam" id="3.30.565.10:FF:000010">
    <property type="entry name" value="Sensor histidine kinase RcsC"/>
    <property type="match status" value="1"/>
</dbReference>
<evidence type="ECO:0000259" key="13">
    <source>
        <dbReference type="PROSITE" id="PS50110"/>
    </source>
</evidence>
<dbReference type="InterPro" id="IPR001789">
    <property type="entry name" value="Sig_transdc_resp-reg_receiver"/>
</dbReference>
<dbReference type="CDD" id="cd17546">
    <property type="entry name" value="REC_hyHK_CKI1_RcsC-like"/>
    <property type="match status" value="1"/>
</dbReference>
<dbReference type="InterPro" id="IPR003594">
    <property type="entry name" value="HATPase_dom"/>
</dbReference>
<dbReference type="RefSeq" id="WP_121458312.1">
    <property type="nucleotide sequence ID" value="NZ_RBXP01000015.1"/>
</dbReference>
<reference evidence="15 16" key="1">
    <citation type="submission" date="2018-10" db="EMBL/GenBank/DDBJ databases">
        <title>Genomic Encyclopedia of Type Strains, Phase IV (KMG-IV): sequencing the most valuable type-strain genomes for metagenomic binning, comparative biology and taxonomic classification.</title>
        <authorList>
            <person name="Goeker M."/>
        </authorList>
    </citation>
    <scope>NUCLEOTIDE SEQUENCE [LARGE SCALE GENOMIC DNA]</scope>
    <source>
        <strain evidence="15 16">DSM 23841</strain>
    </source>
</reference>
<evidence type="ECO:0000256" key="10">
    <source>
        <dbReference type="PROSITE-ProRule" id="PRU00169"/>
    </source>
</evidence>
<dbReference type="CDD" id="cd16922">
    <property type="entry name" value="HATPase_EvgS-ArcB-TorS-like"/>
    <property type="match status" value="1"/>
</dbReference>
<dbReference type="EC" id="2.7.13.3" evidence="3"/>
<dbReference type="InterPro" id="IPR036097">
    <property type="entry name" value="HisK_dim/P_sf"/>
</dbReference>
<dbReference type="AlphaFoldDB" id="A0A495W8D7"/>
<dbReference type="CDD" id="cd18774">
    <property type="entry name" value="PDC2_HK_sensor"/>
    <property type="match status" value="1"/>
</dbReference>
<evidence type="ECO:0000256" key="7">
    <source>
        <dbReference type="ARBA" id="ARBA00023012"/>
    </source>
</evidence>
<evidence type="ECO:0000256" key="8">
    <source>
        <dbReference type="ARBA" id="ARBA00058004"/>
    </source>
</evidence>
<dbReference type="Gene3D" id="3.40.50.2300">
    <property type="match status" value="1"/>
</dbReference>
<dbReference type="GO" id="GO:0000155">
    <property type="term" value="F:phosphorelay sensor kinase activity"/>
    <property type="evidence" value="ECO:0007669"/>
    <property type="project" value="InterPro"/>
</dbReference>
<dbReference type="InterPro" id="IPR004358">
    <property type="entry name" value="Sig_transdc_His_kin-like_C"/>
</dbReference>
<dbReference type="Gene3D" id="3.30.565.10">
    <property type="entry name" value="Histidine kinase-like ATPase, C-terminal domain"/>
    <property type="match status" value="1"/>
</dbReference>
<accession>A0A495W8D7</accession>
<comment type="function">
    <text evidence="8">Member of the two-component regulatory system BvgS/BvgA. Phosphorylates BvgA via a four-step phosphorelay in response to environmental signals.</text>
</comment>
<dbReference type="SMART" id="SM00448">
    <property type="entry name" value="REC"/>
    <property type="match status" value="1"/>
</dbReference>
<dbReference type="Gene3D" id="6.10.340.10">
    <property type="match status" value="1"/>
</dbReference>
<organism evidence="15 16">
    <name type="scientific">Azonexus fungiphilus</name>
    <dbReference type="NCBI Taxonomy" id="146940"/>
    <lineage>
        <taxon>Bacteria</taxon>
        <taxon>Pseudomonadati</taxon>
        <taxon>Pseudomonadota</taxon>
        <taxon>Betaproteobacteria</taxon>
        <taxon>Rhodocyclales</taxon>
        <taxon>Azonexaceae</taxon>
        <taxon>Azonexus</taxon>
    </lineage>
</organism>
<evidence type="ECO:0000259" key="12">
    <source>
        <dbReference type="PROSITE" id="PS50109"/>
    </source>
</evidence>
<dbReference type="PRINTS" id="PR00344">
    <property type="entry name" value="BCTRLSENSOR"/>
</dbReference>
<proteinExistence type="predicted"/>
<evidence type="ECO:0000313" key="16">
    <source>
        <dbReference type="Proteomes" id="UP000270626"/>
    </source>
</evidence>
<evidence type="ECO:0000256" key="2">
    <source>
        <dbReference type="ARBA" id="ARBA00004370"/>
    </source>
</evidence>
<keyword evidence="11" id="KW-0812">Transmembrane</keyword>
<dbReference type="Proteomes" id="UP000270626">
    <property type="component" value="Unassembled WGS sequence"/>
</dbReference>
<feature type="domain" description="Histidine kinase" evidence="12">
    <location>
        <begin position="394"/>
        <end position="614"/>
    </location>
</feature>
<dbReference type="InterPro" id="IPR036890">
    <property type="entry name" value="HATPase_C_sf"/>
</dbReference>
<dbReference type="CDD" id="cd00082">
    <property type="entry name" value="HisKA"/>
    <property type="match status" value="1"/>
</dbReference>
<dbReference type="CDD" id="cd18773">
    <property type="entry name" value="PDC1_HK_sensor"/>
    <property type="match status" value="1"/>
</dbReference>
<dbReference type="EMBL" id="RBXP01000015">
    <property type="protein sequence ID" value="RKT58041.1"/>
    <property type="molecule type" value="Genomic_DNA"/>
</dbReference>
<evidence type="ECO:0000256" key="1">
    <source>
        <dbReference type="ARBA" id="ARBA00000085"/>
    </source>
</evidence>
<dbReference type="OrthoDB" id="5519028at2"/>
<dbReference type="SMART" id="SM00388">
    <property type="entry name" value="HisKA"/>
    <property type="match status" value="1"/>
</dbReference>
<comment type="catalytic activity">
    <reaction evidence="1">
        <text>ATP + protein L-histidine = ADP + protein N-phospho-L-histidine.</text>
        <dbReference type="EC" id="2.7.13.3"/>
    </reaction>
</comment>
<evidence type="ECO:0000256" key="11">
    <source>
        <dbReference type="SAM" id="Phobius"/>
    </source>
</evidence>
<evidence type="ECO:0000256" key="6">
    <source>
        <dbReference type="ARBA" id="ARBA00022777"/>
    </source>
</evidence>
<feature type="domain" description="HAMP" evidence="14">
    <location>
        <begin position="302"/>
        <end position="354"/>
    </location>
</feature>
<feature type="transmembrane region" description="Helical" evidence="11">
    <location>
        <begin position="12"/>
        <end position="36"/>
    </location>
</feature>
<dbReference type="Pfam" id="PF00512">
    <property type="entry name" value="HisKA"/>
    <property type="match status" value="1"/>
</dbReference>